<keyword evidence="1" id="KW-0472">Membrane</keyword>
<evidence type="ECO:0000256" key="1">
    <source>
        <dbReference type="SAM" id="Phobius"/>
    </source>
</evidence>
<sequence length="171" mass="19536">MRLLPRRDGNPKRFFLGLFALFLLATLGASAVLAQEKPESLPLLLGFLLLELPVVGVLLYWLAGLPQRFFYELRGPVLTFHLPFGHRSVHRSQVKEVRLLAYALPWWSFRYKGETSMPGYHHRRLRLEGLPVEAFVGARRGEGVLLVLKEGKGLLLNPEDPSPLLSWKEER</sequence>
<evidence type="ECO:0000313" key="3">
    <source>
        <dbReference type="Proteomes" id="UP000297668"/>
    </source>
</evidence>
<proteinExistence type="predicted"/>
<protein>
    <recommendedName>
        <fullName evidence="4">Bacterial Pleckstrin homology domain-containing protein</fullName>
    </recommendedName>
</protein>
<dbReference type="AlphaFoldDB" id="A0A4Y9FET0"/>
<evidence type="ECO:0000313" key="2">
    <source>
        <dbReference type="EMBL" id="TFU27636.1"/>
    </source>
</evidence>
<feature type="transmembrane region" description="Helical" evidence="1">
    <location>
        <begin position="44"/>
        <end position="63"/>
    </location>
</feature>
<dbReference type="EMBL" id="SJZF01000001">
    <property type="protein sequence ID" value="TFU27636.1"/>
    <property type="molecule type" value="Genomic_DNA"/>
</dbReference>
<reference evidence="2 3" key="1">
    <citation type="submission" date="2019-03" db="EMBL/GenBank/DDBJ databases">
        <title>Thermus tengchongensis species for the arsenic transformation mechanism.</title>
        <authorList>
            <person name="Yuan G.C."/>
        </authorList>
    </citation>
    <scope>NUCLEOTIDE SEQUENCE [LARGE SCALE GENOMIC DNA]</scope>
    <source>
        <strain evidence="2 3">15W</strain>
    </source>
</reference>
<dbReference type="RefSeq" id="WP_135259229.1">
    <property type="nucleotide sequence ID" value="NZ_SJZF01000001.1"/>
</dbReference>
<organism evidence="2 3">
    <name type="scientific">Thermus tengchongensis</name>
    <dbReference type="NCBI Taxonomy" id="1214928"/>
    <lineage>
        <taxon>Bacteria</taxon>
        <taxon>Thermotogati</taxon>
        <taxon>Deinococcota</taxon>
        <taxon>Deinococci</taxon>
        <taxon>Thermales</taxon>
        <taxon>Thermaceae</taxon>
        <taxon>Thermus</taxon>
    </lineage>
</organism>
<gene>
    <name evidence="2" type="ORF">E0687_00155</name>
</gene>
<accession>A0A4Y9FET0</accession>
<dbReference type="Proteomes" id="UP000297668">
    <property type="component" value="Unassembled WGS sequence"/>
</dbReference>
<comment type="caution">
    <text evidence="2">The sequence shown here is derived from an EMBL/GenBank/DDBJ whole genome shotgun (WGS) entry which is preliminary data.</text>
</comment>
<name>A0A4Y9FET0_9DEIN</name>
<evidence type="ECO:0008006" key="4">
    <source>
        <dbReference type="Google" id="ProtNLM"/>
    </source>
</evidence>
<keyword evidence="1" id="KW-0812">Transmembrane</keyword>
<keyword evidence="1" id="KW-1133">Transmembrane helix</keyword>